<dbReference type="EMBL" id="JACGCM010000669">
    <property type="protein sequence ID" value="KAF6169181.1"/>
    <property type="molecule type" value="Genomic_DNA"/>
</dbReference>
<dbReference type="GO" id="GO:0010073">
    <property type="term" value="P:meristem maintenance"/>
    <property type="evidence" value="ECO:0007669"/>
    <property type="project" value="InterPro"/>
</dbReference>
<keyword evidence="3" id="KW-1185">Reference proteome</keyword>
<comment type="caution">
    <text evidence="2">The sequence shown here is derived from an EMBL/GenBank/DDBJ whole genome shotgun (WGS) entry which is preliminary data.</text>
</comment>
<dbReference type="PANTHER" id="PTHR46033:SF8">
    <property type="entry name" value="PROTEIN MAINTENANCE OF MERISTEMS-LIKE"/>
    <property type="match status" value="1"/>
</dbReference>
<accession>A0A7J7NPR3</accession>
<proteinExistence type="predicted"/>
<dbReference type="InterPro" id="IPR019557">
    <property type="entry name" value="AminoTfrase-like_pln_mobile"/>
</dbReference>
<dbReference type="PANTHER" id="PTHR46033">
    <property type="entry name" value="PROTEIN MAIN-LIKE 2"/>
    <property type="match status" value="1"/>
</dbReference>
<feature type="domain" description="Aminotransferase-like plant mobile" evidence="1">
    <location>
        <begin position="4"/>
        <end position="54"/>
    </location>
</feature>
<gene>
    <name evidence="2" type="ORF">GIB67_013611</name>
</gene>
<evidence type="ECO:0000313" key="3">
    <source>
        <dbReference type="Proteomes" id="UP000541444"/>
    </source>
</evidence>
<dbReference type="Pfam" id="PF10536">
    <property type="entry name" value="PMD"/>
    <property type="match status" value="1"/>
</dbReference>
<organism evidence="2 3">
    <name type="scientific">Kingdonia uniflora</name>
    <dbReference type="NCBI Taxonomy" id="39325"/>
    <lineage>
        <taxon>Eukaryota</taxon>
        <taxon>Viridiplantae</taxon>
        <taxon>Streptophyta</taxon>
        <taxon>Embryophyta</taxon>
        <taxon>Tracheophyta</taxon>
        <taxon>Spermatophyta</taxon>
        <taxon>Magnoliopsida</taxon>
        <taxon>Ranunculales</taxon>
        <taxon>Circaeasteraceae</taxon>
        <taxon>Kingdonia</taxon>
    </lineage>
</organism>
<dbReference type="AlphaFoldDB" id="A0A7J7NPR3"/>
<evidence type="ECO:0000259" key="1">
    <source>
        <dbReference type="Pfam" id="PF10536"/>
    </source>
</evidence>
<protein>
    <recommendedName>
        <fullName evidence="1">Aminotransferase-like plant mobile domain-containing protein</fullName>
    </recommendedName>
</protein>
<dbReference type="OrthoDB" id="1421598at2759"/>
<reference evidence="2 3" key="1">
    <citation type="journal article" date="2020" name="IScience">
        <title>Genome Sequencing of the Endangered Kingdonia uniflora (Circaeasteraceae, Ranunculales) Reveals Potential Mechanisms of Evolutionary Specialization.</title>
        <authorList>
            <person name="Sun Y."/>
            <person name="Deng T."/>
            <person name="Zhang A."/>
            <person name="Moore M.J."/>
            <person name="Landis J.B."/>
            <person name="Lin N."/>
            <person name="Zhang H."/>
            <person name="Zhang X."/>
            <person name="Huang J."/>
            <person name="Zhang X."/>
            <person name="Sun H."/>
            <person name="Wang H."/>
        </authorList>
    </citation>
    <scope>NUCLEOTIDE SEQUENCE [LARGE SCALE GENOMIC DNA]</scope>
    <source>
        <strain evidence="2">TB1705</strain>
        <tissue evidence="2">Leaf</tissue>
    </source>
</reference>
<dbReference type="InterPro" id="IPR044824">
    <property type="entry name" value="MAIN-like"/>
</dbReference>
<name>A0A7J7NPR3_9MAGN</name>
<sequence length="258" mass="29381">MGFVEFCSINAGNSDNRLIHALVERWWLSTHTFHFPYGELGFTPLNFVMLTGISFGRGRELPYDERYCKFVEAEKMFPGITSSDMSYLAALTDYNILGLSGFDCGTPIMVALYRGLDEVSVLRPGKMKKSIIGFYAVSEYWFFEYYWVRMYLVKARSLNREIISNLFRRWKFEYDAGASNTLGKVKSIRKMASTPIIVEDAAEAEELNPVLTGSNTRGKAKSKRKTTSTPIIVEDVLEVSEEVHGQERTILQLQKLAV</sequence>
<dbReference type="Proteomes" id="UP000541444">
    <property type="component" value="Unassembled WGS sequence"/>
</dbReference>
<evidence type="ECO:0000313" key="2">
    <source>
        <dbReference type="EMBL" id="KAF6169181.1"/>
    </source>
</evidence>